<dbReference type="GO" id="GO:0008270">
    <property type="term" value="F:zinc ion binding"/>
    <property type="evidence" value="ECO:0007669"/>
    <property type="project" value="InterPro"/>
</dbReference>
<dbReference type="OrthoDB" id="441210at2759"/>
<accession>A0A179FNT4</accession>
<keyword evidence="7" id="KW-1185">Reference proteome</keyword>
<dbReference type="Proteomes" id="UP000078397">
    <property type="component" value="Unassembled WGS sequence"/>
</dbReference>
<feature type="region of interest" description="Disordered" evidence="4">
    <location>
        <begin position="75"/>
        <end position="95"/>
    </location>
</feature>
<dbReference type="Gene3D" id="4.10.240.10">
    <property type="entry name" value="Zn(2)-C6 fungal-type DNA-binding domain"/>
    <property type="match status" value="1"/>
</dbReference>
<feature type="domain" description="Zn(2)-C6 fungal-type" evidence="5">
    <location>
        <begin position="26"/>
        <end position="57"/>
    </location>
</feature>
<dbReference type="PANTHER" id="PTHR47424">
    <property type="entry name" value="REGULATORY PROTEIN GAL4"/>
    <property type="match status" value="1"/>
</dbReference>
<dbReference type="PROSITE" id="PS50048">
    <property type="entry name" value="ZN2_CY6_FUNGAL_2"/>
    <property type="match status" value="1"/>
</dbReference>
<dbReference type="PROSITE" id="PS00463">
    <property type="entry name" value="ZN2_CY6_FUNGAL_1"/>
    <property type="match status" value="1"/>
</dbReference>
<evidence type="ECO:0000313" key="6">
    <source>
        <dbReference type="EMBL" id="OAQ67244.2"/>
    </source>
</evidence>
<reference evidence="6 7" key="1">
    <citation type="journal article" date="2016" name="PLoS Pathog.">
        <title>Biosynthesis of antibiotic leucinostatins in bio-control fungus Purpureocillium lilacinum and their inhibition on phytophthora revealed by genome mining.</title>
        <authorList>
            <person name="Wang G."/>
            <person name="Liu Z."/>
            <person name="Lin R."/>
            <person name="Li E."/>
            <person name="Mao Z."/>
            <person name="Ling J."/>
            <person name="Yang Y."/>
            <person name="Yin W.B."/>
            <person name="Xie B."/>
        </authorList>
    </citation>
    <scope>NUCLEOTIDE SEQUENCE [LARGE SCALE GENOMIC DNA]</scope>
    <source>
        <strain evidence="6">170</strain>
    </source>
</reference>
<keyword evidence="1" id="KW-0805">Transcription regulation</keyword>
<evidence type="ECO:0000256" key="3">
    <source>
        <dbReference type="ARBA" id="ARBA00023242"/>
    </source>
</evidence>
<dbReference type="GO" id="GO:0000978">
    <property type="term" value="F:RNA polymerase II cis-regulatory region sequence-specific DNA binding"/>
    <property type="evidence" value="ECO:0007669"/>
    <property type="project" value="TreeGrafter"/>
</dbReference>
<evidence type="ECO:0000256" key="4">
    <source>
        <dbReference type="SAM" id="MobiDB-lite"/>
    </source>
</evidence>
<comment type="caution">
    <text evidence="6">The sequence shown here is derived from an EMBL/GenBank/DDBJ whole genome shotgun (WGS) entry which is preliminary data.</text>
</comment>
<organism evidence="6 7">
    <name type="scientific">Pochonia chlamydosporia 170</name>
    <dbReference type="NCBI Taxonomy" id="1380566"/>
    <lineage>
        <taxon>Eukaryota</taxon>
        <taxon>Fungi</taxon>
        <taxon>Dikarya</taxon>
        <taxon>Ascomycota</taxon>
        <taxon>Pezizomycotina</taxon>
        <taxon>Sordariomycetes</taxon>
        <taxon>Hypocreomycetidae</taxon>
        <taxon>Hypocreales</taxon>
        <taxon>Clavicipitaceae</taxon>
        <taxon>Pochonia</taxon>
    </lineage>
</organism>
<sequence>MDEYNVKDAWQQPKSLWHIRSRISNACDNCKARKTKCDGNLPCGCCIVRRPPEGCRYSPHQRRKKKADRLVSAKVDGSLGGRTPGDTTADGKGFSSDMASVVIGEKPVEDAIESSAEDDTDVPLEARLLCDDQGKLIFIGDRAPWSFFQSVRQLMTCCLGQHSFAPETSHLALENMPAGHVAAARGIGRCRNPPPTNDIDTEAAIANYLVATTSLVDLFDISKLLEDLHPWAAMEHKSDELASINNYLVLAIGTPRNLRIWLPRSSKSRDVARPLGELGEPCRCVSRG</sequence>
<dbReference type="SUPFAM" id="SSF57701">
    <property type="entry name" value="Zn2/Cys6 DNA-binding domain"/>
    <property type="match status" value="1"/>
</dbReference>
<dbReference type="GeneID" id="28851343"/>
<protein>
    <submittedName>
        <fullName evidence="6">Fungal specific transcription factor</fullName>
    </submittedName>
</protein>
<dbReference type="InterPro" id="IPR051127">
    <property type="entry name" value="Fungal_SecMet_Regulators"/>
</dbReference>
<dbReference type="PANTHER" id="PTHR47424:SF9">
    <property type="entry name" value="TAH-2"/>
    <property type="match status" value="1"/>
</dbReference>
<keyword evidence="3" id="KW-0539">Nucleus</keyword>
<dbReference type="KEGG" id="pchm:VFPPC_08683"/>
<dbReference type="STRING" id="1380566.A0A179FNT4"/>
<dbReference type="Pfam" id="PF00172">
    <property type="entry name" value="Zn_clus"/>
    <property type="match status" value="1"/>
</dbReference>
<evidence type="ECO:0000313" key="7">
    <source>
        <dbReference type="Proteomes" id="UP000078397"/>
    </source>
</evidence>
<dbReference type="GO" id="GO:0000981">
    <property type="term" value="F:DNA-binding transcription factor activity, RNA polymerase II-specific"/>
    <property type="evidence" value="ECO:0007669"/>
    <property type="project" value="InterPro"/>
</dbReference>
<dbReference type="EMBL" id="LSBJ02000004">
    <property type="protein sequence ID" value="OAQ67244.2"/>
    <property type="molecule type" value="Genomic_DNA"/>
</dbReference>
<dbReference type="CDD" id="cd00067">
    <property type="entry name" value="GAL4"/>
    <property type="match status" value="1"/>
</dbReference>
<proteinExistence type="predicted"/>
<gene>
    <name evidence="6" type="ORF">VFPPC_08683</name>
</gene>
<dbReference type="GO" id="GO:0000435">
    <property type="term" value="P:positive regulation of transcription from RNA polymerase II promoter by galactose"/>
    <property type="evidence" value="ECO:0007669"/>
    <property type="project" value="TreeGrafter"/>
</dbReference>
<dbReference type="GO" id="GO:0005634">
    <property type="term" value="C:nucleus"/>
    <property type="evidence" value="ECO:0007669"/>
    <property type="project" value="TreeGrafter"/>
</dbReference>
<evidence type="ECO:0000256" key="2">
    <source>
        <dbReference type="ARBA" id="ARBA00023163"/>
    </source>
</evidence>
<dbReference type="AlphaFoldDB" id="A0A179FNT4"/>
<evidence type="ECO:0000259" key="5">
    <source>
        <dbReference type="PROSITE" id="PS50048"/>
    </source>
</evidence>
<dbReference type="InterPro" id="IPR036864">
    <property type="entry name" value="Zn2-C6_fun-type_DNA-bd_sf"/>
</dbReference>
<name>A0A179FNT4_METCM</name>
<keyword evidence="2" id="KW-0804">Transcription</keyword>
<evidence type="ECO:0000256" key="1">
    <source>
        <dbReference type="ARBA" id="ARBA00023015"/>
    </source>
</evidence>
<dbReference type="SMART" id="SM00066">
    <property type="entry name" value="GAL4"/>
    <property type="match status" value="1"/>
</dbReference>
<dbReference type="InterPro" id="IPR001138">
    <property type="entry name" value="Zn2Cys6_DnaBD"/>
</dbReference>
<dbReference type="RefSeq" id="XP_018144331.2">
    <property type="nucleotide sequence ID" value="XM_018287349.2"/>
</dbReference>